<sequence length="156" mass="18696">MQKELADLYNDIFEREDRLVELCLKIKKLQKRHKFVENKKAYCILEEQSKTDYETKLKKILELRKDLLLKVICSGIALQDRERELLAIEQKHAKLWSLTFDDDPEDKLEEWKRDLRKAHSQGDVNKIVPRNRYMSVFRANYSKGDREETANQMLLP</sequence>
<keyword evidence="1" id="KW-1185">Reference proteome</keyword>
<name>A0A6P8IHJ6_ACTTE</name>
<reference evidence="2" key="1">
    <citation type="submission" date="2025-08" db="UniProtKB">
        <authorList>
            <consortium name="RefSeq"/>
        </authorList>
    </citation>
    <scope>IDENTIFICATION</scope>
    <source>
        <tissue evidence="2">Tentacle</tissue>
    </source>
</reference>
<accession>A0A6P8IHJ6</accession>
<organism evidence="1 2">
    <name type="scientific">Actinia tenebrosa</name>
    <name type="common">Australian red waratah sea anemone</name>
    <dbReference type="NCBI Taxonomy" id="6105"/>
    <lineage>
        <taxon>Eukaryota</taxon>
        <taxon>Metazoa</taxon>
        <taxon>Cnidaria</taxon>
        <taxon>Anthozoa</taxon>
        <taxon>Hexacorallia</taxon>
        <taxon>Actiniaria</taxon>
        <taxon>Actiniidae</taxon>
        <taxon>Actinia</taxon>
    </lineage>
</organism>
<dbReference type="InParanoid" id="A0A6P8IHJ6"/>
<evidence type="ECO:0000313" key="2">
    <source>
        <dbReference type="RefSeq" id="XP_031566266.1"/>
    </source>
</evidence>
<evidence type="ECO:0000313" key="1">
    <source>
        <dbReference type="Proteomes" id="UP000515163"/>
    </source>
</evidence>
<dbReference type="AlphaFoldDB" id="A0A6P8IHJ6"/>
<protein>
    <submittedName>
        <fullName evidence="2">Uncharacterized protein LOC116301364</fullName>
    </submittedName>
</protein>
<dbReference type="RefSeq" id="XP_031566266.1">
    <property type="nucleotide sequence ID" value="XM_031710406.1"/>
</dbReference>
<dbReference type="KEGG" id="aten:116301364"/>
<dbReference type="OrthoDB" id="10332989at2759"/>
<dbReference type="GeneID" id="116301364"/>
<dbReference type="Proteomes" id="UP000515163">
    <property type="component" value="Unplaced"/>
</dbReference>
<gene>
    <name evidence="2" type="primary">LOC116301364</name>
</gene>
<proteinExistence type="predicted"/>